<reference evidence="1 2" key="1">
    <citation type="submission" date="2016-09" db="EMBL/GenBank/DDBJ databases">
        <title>Complete genome sequence of Deltia acidovorans CM13 isolated from murine proximal colonic tissue.</title>
        <authorList>
            <person name="Saffarian A."/>
        </authorList>
    </citation>
    <scope>NUCLEOTIDE SEQUENCE [LARGE SCALE GENOMIC DNA]</scope>
    <source>
        <strain evidence="1 2">CM13</strain>
    </source>
</reference>
<keyword evidence="2" id="KW-1185">Reference proteome</keyword>
<evidence type="ECO:0000313" key="2">
    <source>
        <dbReference type="Proteomes" id="UP000095607"/>
    </source>
</evidence>
<dbReference type="Proteomes" id="UP000095607">
    <property type="component" value="Chromosome"/>
</dbReference>
<evidence type="ECO:0000313" key="1">
    <source>
        <dbReference type="EMBL" id="AOV01713.1"/>
    </source>
</evidence>
<name>A0ABM6E2T9_9BURK</name>
<protein>
    <submittedName>
        <fullName evidence="1">Uncharacterized protein</fullName>
    </submittedName>
</protein>
<dbReference type="EMBL" id="CP017420">
    <property type="protein sequence ID" value="AOV01713.1"/>
    <property type="molecule type" value="Genomic_DNA"/>
</dbReference>
<proteinExistence type="predicted"/>
<organism evidence="1 2">
    <name type="scientific">Delftia tsuruhatensis</name>
    <dbReference type="NCBI Taxonomy" id="180282"/>
    <lineage>
        <taxon>Bacteria</taxon>
        <taxon>Pseudomonadati</taxon>
        <taxon>Pseudomonadota</taxon>
        <taxon>Betaproteobacteria</taxon>
        <taxon>Burkholderiales</taxon>
        <taxon>Comamonadaceae</taxon>
        <taxon>Delftia</taxon>
    </lineage>
</organism>
<sequence length="139" mass="14328">MASTLLAMSIVSRCCSDALGILRHQACSLLASVLLAHGSPAALFGACIGASGPGVVLLPVMDLARAGFAIDEADLDQRADERAFLAIEVDGQLQVLIGQSGQIAITAVGCHPQEQANQIPRASLPQPANELLGLWMAGQ</sequence>
<accession>A0ABM6E2T9</accession>
<gene>
    <name evidence="1" type="ORF">BI380_10275</name>
</gene>